<sequence length="81" mass="9097">MPLTELQNWIMRELGTHQGKSDGLPTRAGVDAEEMEQAIEGLVQRRYVTVIGPPNQNSYMGKDVDELRLQPNGVGYVRTLK</sequence>
<dbReference type="EMBL" id="RWJF01000002">
    <property type="protein sequence ID" value="RST26446.1"/>
    <property type="molecule type" value="Genomic_DNA"/>
</dbReference>
<evidence type="ECO:0000313" key="1">
    <source>
        <dbReference type="EMBL" id="RST26446.1"/>
    </source>
</evidence>
<organism evidence="1 2">
    <name type="scientific">Sphingomonas ginkgonis</name>
    <dbReference type="NCBI Taxonomy" id="2315330"/>
    <lineage>
        <taxon>Bacteria</taxon>
        <taxon>Pseudomonadati</taxon>
        <taxon>Pseudomonadota</taxon>
        <taxon>Alphaproteobacteria</taxon>
        <taxon>Sphingomonadales</taxon>
        <taxon>Sphingomonadaceae</taxon>
        <taxon>Sphingomonas</taxon>
    </lineage>
</organism>
<accession>A0A3R9WJY4</accession>
<dbReference type="OrthoDB" id="9900964at2"/>
<keyword evidence="2" id="KW-1185">Reference proteome</keyword>
<dbReference type="RefSeq" id="WP_126720325.1">
    <property type="nucleotide sequence ID" value="NZ_RWJF01000002.1"/>
</dbReference>
<comment type="caution">
    <text evidence="1">The sequence shown here is derived from an EMBL/GenBank/DDBJ whole genome shotgun (WGS) entry which is preliminary data.</text>
</comment>
<dbReference type="AlphaFoldDB" id="A0A3R9WJY4"/>
<evidence type="ECO:0000313" key="2">
    <source>
        <dbReference type="Proteomes" id="UP000274661"/>
    </source>
</evidence>
<reference evidence="1 2" key="1">
    <citation type="submission" date="2018-12" db="EMBL/GenBank/DDBJ databases">
        <title>Sphingomonas sp. HMF7854 Genome sequencing and assembly.</title>
        <authorList>
            <person name="Cha I."/>
            <person name="Kang H."/>
            <person name="Kim H."/>
            <person name="Kang J."/>
            <person name="Joh K."/>
        </authorList>
    </citation>
    <scope>NUCLEOTIDE SEQUENCE [LARGE SCALE GENOMIC DNA]</scope>
    <source>
        <strain evidence="1 2">HMF7854</strain>
    </source>
</reference>
<dbReference type="Proteomes" id="UP000274661">
    <property type="component" value="Unassembled WGS sequence"/>
</dbReference>
<gene>
    <name evidence="1" type="ORF">HMF7854_15495</name>
</gene>
<protein>
    <submittedName>
        <fullName evidence="1">Uncharacterized protein</fullName>
    </submittedName>
</protein>
<name>A0A3R9WJY4_9SPHN</name>
<proteinExistence type="predicted"/>